<evidence type="ECO:0000313" key="9">
    <source>
        <dbReference type="Proteomes" id="UP000255469"/>
    </source>
</evidence>
<dbReference type="RefSeq" id="WP_025067087.1">
    <property type="nucleotide sequence ID" value="NZ_UGTM01000001.1"/>
</dbReference>
<dbReference type="EC" id="3.2.1.177" evidence="8"/>
<dbReference type="InterPro" id="IPR050985">
    <property type="entry name" value="Alpha-glycosidase_related"/>
</dbReference>
<evidence type="ECO:0000256" key="2">
    <source>
        <dbReference type="ARBA" id="ARBA00022801"/>
    </source>
</evidence>
<reference evidence="8 9" key="1">
    <citation type="submission" date="2018-06" db="EMBL/GenBank/DDBJ databases">
        <authorList>
            <consortium name="Pathogen Informatics"/>
            <person name="Doyle S."/>
        </authorList>
    </citation>
    <scope>NUCLEOTIDE SEQUENCE [LARGE SCALE GENOMIC DNA]</scope>
    <source>
        <strain evidence="8 9">NCTC13067</strain>
    </source>
</reference>
<dbReference type="GO" id="GO:0005975">
    <property type="term" value="P:carbohydrate metabolic process"/>
    <property type="evidence" value="ECO:0007669"/>
    <property type="project" value="InterPro"/>
</dbReference>
<dbReference type="InterPro" id="IPR048395">
    <property type="entry name" value="Glyco_hydro_31_C"/>
</dbReference>
<dbReference type="Proteomes" id="UP000255469">
    <property type="component" value="Unassembled WGS sequence"/>
</dbReference>
<organism evidence="8 9">
    <name type="scientific">Prevotella denticola</name>
    <dbReference type="NCBI Taxonomy" id="28129"/>
    <lineage>
        <taxon>Bacteria</taxon>
        <taxon>Pseudomonadati</taxon>
        <taxon>Bacteroidota</taxon>
        <taxon>Bacteroidia</taxon>
        <taxon>Bacteroidales</taxon>
        <taxon>Prevotellaceae</taxon>
        <taxon>Prevotella</taxon>
    </lineage>
</organism>
<evidence type="ECO:0000259" key="6">
    <source>
        <dbReference type="Pfam" id="PF01055"/>
    </source>
</evidence>
<dbReference type="AlphaFoldDB" id="A0A379E6B1"/>
<evidence type="ECO:0000256" key="1">
    <source>
        <dbReference type="ARBA" id="ARBA00007806"/>
    </source>
</evidence>
<dbReference type="Pfam" id="PF01055">
    <property type="entry name" value="Glyco_hydro_31_2nd"/>
    <property type="match status" value="1"/>
</dbReference>
<evidence type="ECO:0000256" key="3">
    <source>
        <dbReference type="ARBA" id="ARBA00023295"/>
    </source>
</evidence>
<feature type="chain" id="PRO_5016796680" evidence="5">
    <location>
        <begin position="24"/>
        <end position="533"/>
    </location>
</feature>
<accession>A0A379E6B1</accession>
<evidence type="ECO:0000256" key="4">
    <source>
        <dbReference type="RuleBase" id="RU361185"/>
    </source>
</evidence>
<dbReference type="EMBL" id="UGTM01000001">
    <property type="protein sequence ID" value="SUB87872.1"/>
    <property type="molecule type" value="Genomic_DNA"/>
</dbReference>
<dbReference type="Gene3D" id="3.20.20.80">
    <property type="entry name" value="Glycosidases"/>
    <property type="match status" value="1"/>
</dbReference>
<proteinExistence type="inferred from homology"/>
<evidence type="ECO:0000259" key="7">
    <source>
        <dbReference type="Pfam" id="PF21365"/>
    </source>
</evidence>
<protein>
    <submittedName>
        <fullName evidence="8">Alpha-xylosidase</fullName>
        <ecNumber evidence="8">3.2.1.177</ecNumber>
    </submittedName>
</protein>
<dbReference type="SUPFAM" id="SSF51445">
    <property type="entry name" value="(Trans)glycosidases"/>
    <property type="match status" value="1"/>
</dbReference>
<dbReference type="InterPro" id="IPR017853">
    <property type="entry name" value="GH"/>
</dbReference>
<dbReference type="PANTHER" id="PTHR43053:SF4">
    <property type="entry name" value="MYOGENESIS-REGULATING GLYCOSIDASE"/>
    <property type="match status" value="1"/>
</dbReference>
<feature type="domain" description="Glycosyl hydrolase family 31 C-terminal" evidence="7">
    <location>
        <begin position="452"/>
        <end position="528"/>
    </location>
</feature>
<gene>
    <name evidence="8" type="primary">yicI</name>
    <name evidence="8" type="ORF">NCTC13067_01553</name>
</gene>
<name>A0A379E6B1_9BACT</name>
<dbReference type="PANTHER" id="PTHR43053">
    <property type="entry name" value="GLYCOSIDASE FAMILY 31"/>
    <property type="match status" value="1"/>
</dbReference>
<keyword evidence="3 4" id="KW-0326">Glycosidase</keyword>
<dbReference type="GO" id="GO:0061634">
    <property type="term" value="F:alpha-D-xyloside xylohydrolase"/>
    <property type="evidence" value="ECO:0007669"/>
    <property type="project" value="UniProtKB-EC"/>
</dbReference>
<evidence type="ECO:0000313" key="8">
    <source>
        <dbReference type="EMBL" id="SUB87872.1"/>
    </source>
</evidence>
<dbReference type="Pfam" id="PF21365">
    <property type="entry name" value="Glyco_hydro_31_3rd"/>
    <property type="match status" value="1"/>
</dbReference>
<dbReference type="InterPro" id="IPR013780">
    <property type="entry name" value="Glyco_hydro_b"/>
</dbReference>
<feature type="domain" description="Glycoside hydrolase family 31 TIM barrel" evidence="6">
    <location>
        <begin position="150"/>
        <end position="432"/>
    </location>
</feature>
<dbReference type="CDD" id="cd06592">
    <property type="entry name" value="GH31_NET37"/>
    <property type="match status" value="1"/>
</dbReference>
<keyword evidence="5" id="KW-0732">Signal</keyword>
<dbReference type="Gene3D" id="2.60.40.1180">
    <property type="entry name" value="Golgi alpha-mannosidase II"/>
    <property type="match status" value="1"/>
</dbReference>
<dbReference type="InterPro" id="IPR000322">
    <property type="entry name" value="Glyco_hydro_31_TIM"/>
</dbReference>
<sequence length="533" mass="60549">MKRFISHLLALTLSVSVPAGVCAQTSKTIDILPGETWWGAATDLGTRSPLNLHRVAADLRTQNFNNQAAPLLVSNKGRGVWADGPFSLKAEKNRLTVKVHRGSFSLTGKGKNLRDAYLAEMQKHFPATGKCPPALFFDKPVYNSWIELTYDQNQNDILRYAHAIIDNGFPAGVLMIDDNWQKDYGDWEFRPDRFPDPKAMVDTLHAMGFKVMLWVCPFVSPDSKLGRDLEKEGYFVKAKDSEDAAVVRWWNGHSFAYDLSNPKAFAYLKRTFKNLQAKYAIDGFKFDAGDPERYLKEDVDIYDGKSYDVEQTKLWATMALDFPYNEMRACWELGNQPLIQRLGDKKYSWEGVSQLVPDMIAAGLLGYAYTCPDMIGGGEYGSFYGIAPGKFNQALMIRSCQIHSMMPVMQFSVAPWRMLSKENLAICRRFAKWHEELGGYIRQQAELSARTGEPIVRHMDYSYPDEGFENVNDQYMLGDRYLVAPASSASTQRTVKLPQGKWRDDQGKLYKGGRSYQINVPLDRLPWFEPVSK</sequence>
<dbReference type="SUPFAM" id="SSF51011">
    <property type="entry name" value="Glycosyl hydrolase domain"/>
    <property type="match status" value="1"/>
</dbReference>
<feature type="signal peptide" evidence="5">
    <location>
        <begin position="1"/>
        <end position="23"/>
    </location>
</feature>
<evidence type="ECO:0000256" key="5">
    <source>
        <dbReference type="SAM" id="SignalP"/>
    </source>
</evidence>
<keyword evidence="2 4" id="KW-0378">Hydrolase</keyword>
<comment type="similarity">
    <text evidence="1 4">Belongs to the glycosyl hydrolase 31 family.</text>
</comment>